<evidence type="ECO:0000313" key="4">
    <source>
        <dbReference type="EMBL" id="SVB61026.1"/>
    </source>
</evidence>
<dbReference type="InterPro" id="IPR050362">
    <property type="entry name" value="Cation-dep_OMT"/>
</dbReference>
<keyword evidence="3" id="KW-0949">S-adenosyl-L-methionine</keyword>
<proteinExistence type="predicted"/>
<name>A0A382FD61_9ZZZZ</name>
<evidence type="ECO:0000256" key="3">
    <source>
        <dbReference type="ARBA" id="ARBA00022691"/>
    </source>
</evidence>
<dbReference type="PANTHER" id="PTHR10509:SF14">
    <property type="entry name" value="CAFFEOYL-COA O-METHYLTRANSFERASE 3-RELATED"/>
    <property type="match status" value="1"/>
</dbReference>
<keyword evidence="1" id="KW-0489">Methyltransferase</keyword>
<dbReference type="Pfam" id="PF01596">
    <property type="entry name" value="Methyltransf_3"/>
    <property type="match status" value="1"/>
</dbReference>
<dbReference type="InterPro" id="IPR029063">
    <property type="entry name" value="SAM-dependent_MTases_sf"/>
</dbReference>
<dbReference type="GO" id="GO:0032259">
    <property type="term" value="P:methylation"/>
    <property type="evidence" value="ECO:0007669"/>
    <property type="project" value="UniProtKB-KW"/>
</dbReference>
<organism evidence="4">
    <name type="scientific">marine metagenome</name>
    <dbReference type="NCBI Taxonomy" id="408172"/>
    <lineage>
        <taxon>unclassified sequences</taxon>
        <taxon>metagenomes</taxon>
        <taxon>ecological metagenomes</taxon>
    </lineage>
</organism>
<feature type="non-terminal residue" evidence="4">
    <location>
        <position position="140"/>
    </location>
</feature>
<evidence type="ECO:0008006" key="5">
    <source>
        <dbReference type="Google" id="ProtNLM"/>
    </source>
</evidence>
<dbReference type="GO" id="GO:0008171">
    <property type="term" value="F:O-methyltransferase activity"/>
    <property type="evidence" value="ECO:0007669"/>
    <property type="project" value="InterPro"/>
</dbReference>
<dbReference type="PROSITE" id="PS51682">
    <property type="entry name" value="SAM_OMT_I"/>
    <property type="match status" value="1"/>
</dbReference>
<evidence type="ECO:0000256" key="2">
    <source>
        <dbReference type="ARBA" id="ARBA00022679"/>
    </source>
</evidence>
<gene>
    <name evidence="4" type="ORF">METZ01_LOCUS213880</name>
</gene>
<accession>A0A382FD61</accession>
<evidence type="ECO:0000256" key="1">
    <source>
        <dbReference type="ARBA" id="ARBA00022603"/>
    </source>
</evidence>
<protein>
    <recommendedName>
        <fullName evidence="5">O-methyltransferase domain-containing protein</fullName>
    </recommendedName>
</protein>
<sequence>MLSGSLVGGLLQMLIKISGAERILEIGMFTGYSALKMAEALPEHGKVHSCELMEKHVKTATAWFEKSNINHKIIIHQGEAVKTLEEFQAGSFDLMFVDADKVNYPEYYRKGNTLLKQGGIAVFDNMLWSGTVLNPNDDDA</sequence>
<dbReference type="CDD" id="cd02440">
    <property type="entry name" value="AdoMet_MTases"/>
    <property type="match status" value="1"/>
</dbReference>
<reference evidence="4" key="1">
    <citation type="submission" date="2018-05" db="EMBL/GenBank/DDBJ databases">
        <authorList>
            <person name="Lanie J.A."/>
            <person name="Ng W.-L."/>
            <person name="Kazmierczak K.M."/>
            <person name="Andrzejewski T.M."/>
            <person name="Davidsen T.M."/>
            <person name="Wayne K.J."/>
            <person name="Tettelin H."/>
            <person name="Glass J.I."/>
            <person name="Rusch D."/>
            <person name="Podicherti R."/>
            <person name="Tsui H.-C.T."/>
            <person name="Winkler M.E."/>
        </authorList>
    </citation>
    <scope>NUCLEOTIDE SEQUENCE</scope>
</reference>
<dbReference type="SUPFAM" id="SSF53335">
    <property type="entry name" value="S-adenosyl-L-methionine-dependent methyltransferases"/>
    <property type="match status" value="1"/>
</dbReference>
<dbReference type="InterPro" id="IPR002935">
    <property type="entry name" value="SAM_O-MeTrfase"/>
</dbReference>
<dbReference type="EMBL" id="UINC01049351">
    <property type="protein sequence ID" value="SVB61026.1"/>
    <property type="molecule type" value="Genomic_DNA"/>
</dbReference>
<dbReference type="Gene3D" id="3.40.50.150">
    <property type="entry name" value="Vaccinia Virus protein VP39"/>
    <property type="match status" value="1"/>
</dbReference>
<dbReference type="AlphaFoldDB" id="A0A382FD61"/>
<dbReference type="GO" id="GO:0008757">
    <property type="term" value="F:S-adenosylmethionine-dependent methyltransferase activity"/>
    <property type="evidence" value="ECO:0007669"/>
    <property type="project" value="TreeGrafter"/>
</dbReference>
<keyword evidence="2" id="KW-0808">Transferase</keyword>
<dbReference type="PANTHER" id="PTHR10509">
    <property type="entry name" value="O-METHYLTRANSFERASE-RELATED"/>
    <property type="match status" value="1"/>
</dbReference>